<feature type="transmembrane region" description="Helical" evidence="1">
    <location>
        <begin position="408"/>
        <end position="431"/>
    </location>
</feature>
<feature type="transmembrane region" description="Helical" evidence="1">
    <location>
        <begin position="461"/>
        <end position="480"/>
    </location>
</feature>
<name>A0A916K7E1_9BACL</name>
<keyword evidence="3" id="KW-1185">Reference proteome</keyword>
<comment type="caution">
    <text evidence="2">The sequence shown here is derived from an EMBL/GenBank/DDBJ whole genome shotgun (WGS) entry which is preliminary data.</text>
</comment>
<evidence type="ECO:0000313" key="3">
    <source>
        <dbReference type="Proteomes" id="UP000693672"/>
    </source>
</evidence>
<evidence type="ECO:0000313" key="2">
    <source>
        <dbReference type="EMBL" id="CAG7639204.1"/>
    </source>
</evidence>
<reference evidence="2" key="1">
    <citation type="submission" date="2021-06" db="EMBL/GenBank/DDBJ databases">
        <authorList>
            <person name="Criscuolo A."/>
        </authorList>
    </citation>
    <scope>NUCLEOTIDE SEQUENCE</scope>
    <source>
        <strain evidence="2">CIP111600</strain>
    </source>
</reference>
<dbReference type="Proteomes" id="UP000693672">
    <property type="component" value="Unassembled WGS sequence"/>
</dbReference>
<feature type="transmembrane region" description="Helical" evidence="1">
    <location>
        <begin position="182"/>
        <end position="203"/>
    </location>
</feature>
<dbReference type="RefSeq" id="WP_218093748.1">
    <property type="nucleotide sequence ID" value="NZ_CAJVAS010000019.1"/>
</dbReference>
<feature type="transmembrane region" description="Helical" evidence="1">
    <location>
        <begin position="382"/>
        <end position="401"/>
    </location>
</feature>
<feature type="transmembrane region" description="Helical" evidence="1">
    <location>
        <begin position="437"/>
        <end position="454"/>
    </location>
</feature>
<dbReference type="AlphaFoldDB" id="A0A916K7E1"/>
<organism evidence="2 3">
    <name type="scientific">Paenibacillus solanacearum</name>
    <dbReference type="NCBI Taxonomy" id="2048548"/>
    <lineage>
        <taxon>Bacteria</taxon>
        <taxon>Bacillati</taxon>
        <taxon>Bacillota</taxon>
        <taxon>Bacilli</taxon>
        <taxon>Bacillales</taxon>
        <taxon>Paenibacillaceae</taxon>
        <taxon>Paenibacillus</taxon>
    </lineage>
</organism>
<keyword evidence="1" id="KW-0812">Transmembrane</keyword>
<feature type="transmembrane region" description="Helical" evidence="1">
    <location>
        <begin position="210"/>
        <end position="231"/>
    </location>
</feature>
<keyword evidence="1" id="KW-0472">Membrane</keyword>
<proteinExistence type="predicted"/>
<feature type="transmembrane region" description="Helical" evidence="1">
    <location>
        <begin position="68"/>
        <end position="91"/>
    </location>
</feature>
<evidence type="ECO:0000256" key="1">
    <source>
        <dbReference type="SAM" id="Phobius"/>
    </source>
</evidence>
<feature type="transmembrane region" description="Helical" evidence="1">
    <location>
        <begin position="40"/>
        <end position="56"/>
    </location>
</feature>
<dbReference type="EMBL" id="CAJVAS010000019">
    <property type="protein sequence ID" value="CAG7639204.1"/>
    <property type="molecule type" value="Genomic_DNA"/>
</dbReference>
<gene>
    <name evidence="2" type="ORF">PAESOLCIP111_04020</name>
</gene>
<feature type="transmembrane region" description="Helical" evidence="1">
    <location>
        <begin position="278"/>
        <end position="298"/>
    </location>
</feature>
<protein>
    <submittedName>
        <fullName evidence="2">Uncharacterized protein</fullName>
    </submittedName>
</protein>
<keyword evidence="1" id="KW-1133">Transmembrane helix</keyword>
<feature type="transmembrane region" description="Helical" evidence="1">
    <location>
        <begin position="12"/>
        <end position="34"/>
    </location>
</feature>
<feature type="transmembrane region" description="Helical" evidence="1">
    <location>
        <begin position="237"/>
        <end position="266"/>
    </location>
</feature>
<accession>A0A916K7E1</accession>
<sequence>MRKRLASISQVTGLMLLMTAVAAFAVPSLFFVFGLPVQKAWFWIALLLALGSGWLASRREEEERPVRLFVISAACSALVFAVSFLLSGYFYDLSYDGQAYHQETMIHLAGGWNPVYDEPLSVPTGHSLWMNHYARASEIAATAFYKATGLLEHSKLFNALLLVASGCLSFSALSALRPGNSAVVSAAVAVLLALNPVSVYQVFSFYVDGMLASLLLCLLALGALLFVRGGWLPVTAYTLALMMTINIKFTAIGYAGVLTAGLIVALYMSEQFGKLKRVFTVALAGTIIGVVLIGYNPYVTNTLRFGHPFYPVAGEEKIDVVKNFTPRNLEQMNPLEQIGASYFAVTTGNSTEKKPTKFKMPFTFSGNELTAFAEPDVAVSGFGPLFSGVLLLSLIVLVLAFRSRSGPALAATAVIALLIVSAVINPAAWWARYVPQLWAVPLICVWLALSLQGYRMLRAAGWTLAAVIAVNSLLVTGVYADKQAGWSNELRAQLQQLQAMGQPVGADFGYSWSNRERLKSLGIAFEDMSPDACTGEKLTLVKSGTTVCLSGNGAPGQATASK</sequence>